<accession>A0A4V3H427</accession>
<feature type="region of interest" description="Disordered" evidence="1">
    <location>
        <begin position="57"/>
        <end position="88"/>
    </location>
</feature>
<dbReference type="OrthoDB" id="7062948at2"/>
<proteinExistence type="predicted"/>
<dbReference type="Proteomes" id="UP000294914">
    <property type="component" value="Unassembled WGS sequence"/>
</dbReference>
<dbReference type="RefSeq" id="WP_134082643.1">
    <property type="nucleotide sequence ID" value="NZ_SOQX01000003.1"/>
</dbReference>
<name>A0A4V3H427_9GAMM</name>
<sequence>MQEKPFEPVIGQWYLDRDNRIFEVVASDEEGIDIQFYDGDVEEVDREIWDELAVTTIAEPNDGSGPFDELDDESNILAEDYRPSPEWS</sequence>
<evidence type="ECO:0000313" key="3">
    <source>
        <dbReference type="Proteomes" id="UP000294914"/>
    </source>
</evidence>
<evidence type="ECO:0000313" key="2">
    <source>
        <dbReference type="EMBL" id="TDY01535.1"/>
    </source>
</evidence>
<keyword evidence="3" id="KW-1185">Reference proteome</keyword>
<dbReference type="EMBL" id="SOQX01000003">
    <property type="protein sequence ID" value="TDY01535.1"/>
    <property type="molecule type" value="Genomic_DNA"/>
</dbReference>
<protein>
    <submittedName>
        <fullName evidence="2">Uncharacterized protein</fullName>
    </submittedName>
</protein>
<dbReference type="InterPro" id="IPR046651">
    <property type="entry name" value="DUF6763"/>
</dbReference>
<organism evidence="2 3">
    <name type="scientific">Thiohalophilus thiocyanatoxydans</name>
    <dbReference type="NCBI Taxonomy" id="381308"/>
    <lineage>
        <taxon>Bacteria</taxon>
        <taxon>Pseudomonadati</taxon>
        <taxon>Pseudomonadota</taxon>
        <taxon>Gammaproteobacteria</taxon>
        <taxon>Thiohalomonadales</taxon>
        <taxon>Thiohalophilaceae</taxon>
        <taxon>Thiohalophilus</taxon>
    </lineage>
</organism>
<reference evidence="2 3" key="1">
    <citation type="submission" date="2019-03" db="EMBL/GenBank/DDBJ databases">
        <title>Genomic Encyclopedia of Type Strains, Phase IV (KMG-IV): sequencing the most valuable type-strain genomes for metagenomic binning, comparative biology and taxonomic classification.</title>
        <authorList>
            <person name="Goeker M."/>
        </authorList>
    </citation>
    <scope>NUCLEOTIDE SEQUENCE [LARGE SCALE GENOMIC DNA]</scope>
    <source>
        <strain evidence="2 3">DSM 16326</strain>
    </source>
</reference>
<comment type="caution">
    <text evidence="2">The sequence shown here is derived from an EMBL/GenBank/DDBJ whole genome shotgun (WGS) entry which is preliminary data.</text>
</comment>
<evidence type="ECO:0000256" key="1">
    <source>
        <dbReference type="SAM" id="MobiDB-lite"/>
    </source>
</evidence>
<gene>
    <name evidence="2" type="ORF">EDC23_1424</name>
</gene>
<dbReference type="AlphaFoldDB" id="A0A4V3H427"/>
<feature type="compositionally biased region" description="Basic and acidic residues" evidence="1">
    <location>
        <begin position="79"/>
        <end position="88"/>
    </location>
</feature>
<dbReference type="Pfam" id="PF20549">
    <property type="entry name" value="DUF6763"/>
    <property type="match status" value="1"/>
</dbReference>